<dbReference type="Pfam" id="PF01436">
    <property type="entry name" value="NHL"/>
    <property type="match status" value="2"/>
</dbReference>
<dbReference type="CDD" id="cd14952">
    <property type="entry name" value="NHL_PKND_like"/>
    <property type="match status" value="1"/>
</dbReference>
<protein>
    <recommendedName>
        <fullName evidence="6">SMP-30/Gluconolactonase/LRE-like region domain-containing protein</fullName>
    </recommendedName>
</protein>
<evidence type="ECO:0000256" key="1">
    <source>
        <dbReference type="ARBA" id="ARBA00022737"/>
    </source>
</evidence>
<dbReference type="PROSITE" id="PS51125">
    <property type="entry name" value="NHL"/>
    <property type="match status" value="2"/>
</dbReference>
<dbReference type="SUPFAM" id="SSF101898">
    <property type="entry name" value="NHL repeat"/>
    <property type="match status" value="1"/>
</dbReference>
<keyword evidence="1" id="KW-0677">Repeat</keyword>
<reference evidence="4 5" key="1">
    <citation type="submission" date="2016-01" db="EMBL/GenBank/DDBJ databases">
        <title>The new phylogeny of the genus Mycobacterium.</title>
        <authorList>
            <person name="Tarcisio F."/>
            <person name="Conor M."/>
            <person name="Antonella G."/>
            <person name="Elisabetta G."/>
            <person name="Giulia F.S."/>
            <person name="Sara T."/>
            <person name="Anna F."/>
            <person name="Clotilde B."/>
            <person name="Roberto B."/>
            <person name="Veronica D.S."/>
            <person name="Fabio R."/>
            <person name="Monica P."/>
            <person name="Olivier J."/>
            <person name="Enrico T."/>
            <person name="Nicola S."/>
        </authorList>
    </citation>
    <scope>NUCLEOTIDE SEQUENCE [LARGE SCALE GENOMIC DNA]</scope>
    <source>
        <strain evidence="4 5">DSM 44166</strain>
    </source>
</reference>
<feature type="repeat" description="NHL" evidence="2">
    <location>
        <begin position="214"/>
        <end position="255"/>
    </location>
</feature>
<dbReference type="InterPro" id="IPR050952">
    <property type="entry name" value="TRIM-NHL_E3_ligases"/>
</dbReference>
<dbReference type="Gene3D" id="2.40.10.500">
    <property type="match status" value="1"/>
</dbReference>
<dbReference type="EMBL" id="LQPW01000086">
    <property type="protein sequence ID" value="ORX02740.1"/>
    <property type="molecule type" value="Genomic_DNA"/>
</dbReference>
<evidence type="ECO:0000313" key="4">
    <source>
        <dbReference type="EMBL" id="ORX02740.1"/>
    </source>
</evidence>
<feature type="repeat" description="NHL" evidence="2">
    <location>
        <begin position="256"/>
        <end position="297"/>
    </location>
</feature>
<dbReference type="Gene3D" id="2.120.10.30">
    <property type="entry name" value="TolB, C-terminal domain"/>
    <property type="match status" value="1"/>
</dbReference>
<name>A0A1X2EI03_MYCSZ</name>
<dbReference type="InterPro" id="IPR035016">
    <property type="entry name" value="NHL_PKND"/>
</dbReference>
<accession>A0A1X2EI03</accession>
<dbReference type="InterPro" id="IPR011042">
    <property type="entry name" value="6-blade_b-propeller_TolB-like"/>
</dbReference>
<feature type="compositionally biased region" description="Low complexity" evidence="3">
    <location>
        <begin position="12"/>
        <end position="33"/>
    </location>
</feature>
<dbReference type="GO" id="GO:0008270">
    <property type="term" value="F:zinc ion binding"/>
    <property type="evidence" value="ECO:0007669"/>
    <property type="project" value="UniProtKB-KW"/>
</dbReference>
<keyword evidence="5" id="KW-1185">Reference proteome</keyword>
<dbReference type="InterPro" id="IPR001258">
    <property type="entry name" value="NHL_repeat"/>
</dbReference>
<gene>
    <name evidence="4" type="ORF">AWC27_28710</name>
</gene>
<evidence type="ECO:0000256" key="3">
    <source>
        <dbReference type="SAM" id="MobiDB-lite"/>
    </source>
</evidence>
<proteinExistence type="predicted"/>
<evidence type="ECO:0008006" key="6">
    <source>
        <dbReference type="Google" id="ProtNLM"/>
    </source>
</evidence>
<sequence length="464" mass="47480">MTTAAAIGACSTTTHGAGPTATTVGKPSPSASAGGQGSNCKANPKTAAMPRVKPYEPVPPVGRISVTLSGIASGTVKPGAEPTEVEVTLCNDSAVAYPKIGVVLVLKRCSCANDPFEIARGTVESFDAVSKQWIKLPHPAMGTGMDYIGTYTNTQQLPKGKAVTLRYRIALDASMVDGTGGVQAVVVVPKALVQIGKADLPFTVSQEPNAPQPASRQTVLPFSGLTYPTSVTADPAGNVYVVDRPNNRVLRLAAGSDSQTVLPFTGVQNPGGVAADAAGNVYVTDSRNSRVLELPAGSNSQTVLPFTGLDHPRLVAVDGGGNVYVTDRQQRVLRLAAGSRDQTVLPLDGVESAGGLAVDSTGNVYVNDDADCRVVKLAAGSGAQTAVPLTGLHTLGMAVDLAGNLYVVDVDTKRLLEVPAGTSSPIVLPFKVLNGPQDVAVDGAGNLYVLDSGSFGQVVKLTAG</sequence>
<dbReference type="AlphaFoldDB" id="A0A1X2EI03"/>
<dbReference type="PANTHER" id="PTHR24104">
    <property type="entry name" value="E3 UBIQUITIN-PROTEIN LIGASE NHLRC1-RELATED"/>
    <property type="match status" value="1"/>
</dbReference>
<evidence type="ECO:0000256" key="2">
    <source>
        <dbReference type="PROSITE-ProRule" id="PRU00504"/>
    </source>
</evidence>
<feature type="region of interest" description="Disordered" evidence="3">
    <location>
        <begin position="1"/>
        <end position="54"/>
    </location>
</feature>
<dbReference type="RefSeq" id="WP_169726789.1">
    <property type="nucleotide sequence ID" value="NZ_JACKRU010000729.1"/>
</dbReference>
<dbReference type="Proteomes" id="UP000193317">
    <property type="component" value="Unassembled WGS sequence"/>
</dbReference>
<evidence type="ECO:0000313" key="5">
    <source>
        <dbReference type="Proteomes" id="UP000193317"/>
    </source>
</evidence>
<comment type="caution">
    <text evidence="4">The sequence shown here is derived from an EMBL/GenBank/DDBJ whole genome shotgun (WGS) entry which is preliminary data.</text>
</comment>
<organism evidence="4 5">
    <name type="scientific">Mycobacterium szulgai</name>
    <dbReference type="NCBI Taxonomy" id="1787"/>
    <lineage>
        <taxon>Bacteria</taxon>
        <taxon>Bacillati</taxon>
        <taxon>Actinomycetota</taxon>
        <taxon>Actinomycetes</taxon>
        <taxon>Mycobacteriales</taxon>
        <taxon>Mycobacteriaceae</taxon>
        <taxon>Mycobacterium</taxon>
    </lineage>
</organism>
<dbReference type="PANTHER" id="PTHR24104:SF25">
    <property type="entry name" value="PROTEIN LIN-41"/>
    <property type="match status" value="1"/>
</dbReference>